<reference evidence="1 2" key="1">
    <citation type="submission" date="2024-05" db="EMBL/GenBank/DDBJ databases">
        <title>Haplotype-resolved chromosome-level genome assembly of Huyou (Citrus changshanensis).</title>
        <authorList>
            <person name="Miao C."/>
            <person name="Chen W."/>
            <person name="Wu Y."/>
            <person name="Wang L."/>
            <person name="Zhao S."/>
            <person name="Grierson D."/>
            <person name="Xu C."/>
            <person name="Chen K."/>
        </authorList>
    </citation>
    <scope>NUCLEOTIDE SEQUENCE [LARGE SCALE GENOMIC DNA]</scope>
    <source>
        <strain evidence="1">01-14</strain>
        <tissue evidence="1">Leaf</tissue>
    </source>
</reference>
<name>A0AAP0MQ79_9ROSI</name>
<dbReference type="AlphaFoldDB" id="A0AAP0MQ79"/>
<keyword evidence="2" id="KW-1185">Reference proteome</keyword>
<evidence type="ECO:0000313" key="1">
    <source>
        <dbReference type="EMBL" id="KAK9221235.1"/>
    </source>
</evidence>
<dbReference type="EMBL" id="JBCGBO010000002">
    <property type="protein sequence ID" value="KAK9221235.1"/>
    <property type="molecule type" value="Genomic_DNA"/>
</dbReference>
<sequence length="59" mass="6785">MGVEKETNALGIAMVLQAVKTQERESVQVFWQRLFRLQQLLSFSSALSIVRDGRLVNEY</sequence>
<evidence type="ECO:0000313" key="2">
    <source>
        <dbReference type="Proteomes" id="UP001428341"/>
    </source>
</evidence>
<accession>A0AAP0MQ79</accession>
<comment type="caution">
    <text evidence="1">The sequence shown here is derived from an EMBL/GenBank/DDBJ whole genome shotgun (WGS) entry which is preliminary data.</text>
</comment>
<proteinExistence type="predicted"/>
<protein>
    <submittedName>
        <fullName evidence="1">Uncharacterized protein</fullName>
    </submittedName>
</protein>
<gene>
    <name evidence="1" type="ORF">WN944_009661</name>
</gene>
<dbReference type="Proteomes" id="UP001428341">
    <property type="component" value="Unassembled WGS sequence"/>
</dbReference>
<organism evidence="1 2">
    <name type="scientific">Citrus x changshan-huyou</name>
    <dbReference type="NCBI Taxonomy" id="2935761"/>
    <lineage>
        <taxon>Eukaryota</taxon>
        <taxon>Viridiplantae</taxon>
        <taxon>Streptophyta</taxon>
        <taxon>Embryophyta</taxon>
        <taxon>Tracheophyta</taxon>
        <taxon>Spermatophyta</taxon>
        <taxon>Magnoliopsida</taxon>
        <taxon>eudicotyledons</taxon>
        <taxon>Gunneridae</taxon>
        <taxon>Pentapetalae</taxon>
        <taxon>rosids</taxon>
        <taxon>malvids</taxon>
        <taxon>Sapindales</taxon>
        <taxon>Rutaceae</taxon>
        <taxon>Aurantioideae</taxon>
        <taxon>Citrus</taxon>
    </lineage>
</organism>